<keyword evidence="4 6" id="KW-0067">ATP-binding</keyword>
<evidence type="ECO:0000256" key="1">
    <source>
        <dbReference type="ARBA" id="ARBA00022490"/>
    </source>
</evidence>
<dbReference type="PANTHER" id="PTHR32182:SF0">
    <property type="entry name" value="DNA REPLICATION AND REPAIR PROTEIN RECF"/>
    <property type="match status" value="1"/>
</dbReference>
<dbReference type="InterPro" id="IPR001238">
    <property type="entry name" value="DNA-binding_RecF"/>
</dbReference>
<evidence type="ECO:0000256" key="6">
    <source>
        <dbReference type="HAMAP-Rule" id="MF_00365"/>
    </source>
</evidence>
<keyword evidence="2 6" id="KW-0235">DNA replication</keyword>
<accession>A0AAU7NW40</accession>
<keyword evidence="6" id="KW-0742">SOS response</keyword>
<dbReference type="NCBIfam" id="TIGR00611">
    <property type="entry name" value="recf"/>
    <property type="match status" value="1"/>
</dbReference>
<gene>
    <name evidence="6 8" type="primary">recF</name>
    <name evidence="8" type="ORF">Q9L42_003580</name>
</gene>
<name>A0AAU7NW40_9GAMM</name>
<dbReference type="RefSeq" id="WP_305909795.1">
    <property type="nucleotide sequence ID" value="NZ_CP157743.1"/>
</dbReference>
<dbReference type="GO" id="GO:0000731">
    <property type="term" value="P:DNA synthesis involved in DNA repair"/>
    <property type="evidence" value="ECO:0007669"/>
    <property type="project" value="TreeGrafter"/>
</dbReference>
<reference evidence="8 9" key="1">
    <citation type="journal article" date="2024" name="Microbiology">
        <title>Methylomarinum rosea sp. nov., a novel halophilic methanotrophic bacterium from the hypersaline Lake Elton.</title>
        <authorList>
            <person name="Suleimanov R.Z."/>
            <person name="Oshkin I.Y."/>
            <person name="Danilova O.V."/>
            <person name="Suzina N.E."/>
            <person name="Dedysh S.N."/>
        </authorList>
    </citation>
    <scope>NUCLEOTIDE SEQUENCE [LARGE SCALE GENOMIC DNA]</scope>
    <source>
        <strain evidence="8 9">Ch1-1</strain>
    </source>
</reference>
<dbReference type="Pfam" id="PF02463">
    <property type="entry name" value="SMC_N"/>
    <property type="match status" value="1"/>
</dbReference>
<keyword evidence="9" id="KW-1185">Reference proteome</keyword>
<dbReference type="Gene3D" id="1.20.1050.90">
    <property type="entry name" value="RecF/RecN/SMC, N-terminal domain"/>
    <property type="match status" value="1"/>
</dbReference>
<dbReference type="SUPFAM" id="SSF52540">
    <property type="entry name" value="P-loop containing nucleoside triphosphate hydrolases"/>
    <property type="match status" value="1"/>
</dbReference>
<comment type="function">
    <text evidence="6">The RecF protein is involved in DNA metabolism; it is required for DNA replication and normal SOS inducibility. RecF binds preferentially to single-stranded, linear DNA. It also seems to bind ATP.</text>
</comment>
<dbReference type="InterPro" id="IPR027417">
    <property type="entry name" value="P-loop_NTPase"/>
</dbReference>
<keyword evidence="6" id="KW-0227">DNA damage</keyword>
<keyword evidence="6" id="KW-0234">DNA repair</keyword>
<dbReference type="GO" id="GO:0005524">
    <property type="term" value="F:ATP binding"/>
    <property type="evidence" value="ECO:0007669"/>
    <property type="project" value="UniProtKB-UniRule"/>
</dbReference>
<comment type="subcellular location">
    <subcellularLocation>
        <location evidence="6">Cytoplasm</location>
    </subcellularLocation>
</comment>
<dbReference type="Proteomes" id="UP001225378">
    <property type="component" value="Chromosome"/>
</dbReference>
<dbReference type="GO" id="GO:0006302">
    <property type="term" value="P:double-strand break repair"/>
    <property type="evidence" value="ECO:0007669"/>
    <property type="project" value="TreeGrafter"/>
</dbReference>
<comment type="similarity">
    <text evidence="6">Belongs to the RecF family.</text>
</comment>
<evidence type="ECO:0000256" key="3">
    <source>
        <dbReference type="ARBA" id="ARBA00022741"/>
    </source>
</evidence>
<protein>
    <recommendedName>
        <fullName evidence="6">DNA replication and repair protein RecF</fullName>
    </recommendedName>
</protein>
<dbReference type="GO" id="GO:0009432">
    <property type="term" value="P:SOS response"/>
    <property type="evidence" value="ECO:0007669"/>
    <property type="project" value="UniProtKB-UniRule"/>
</dbReference>
<keyword evidence="1 6" id="KW-0963">Cytoplasm</keyword>
<feature type="domain" description="RecF/RecN/SMC N-terminal" evidence="7">
    <location>
        <begin position="4"/>
        <end position="352"/>
    </location>
</feature>
<evidence type="ECO:0000313" key="8">
    <source>
        <dbReference type="EMBL" id="XBS21214.1"/>
    </source>
</evidence>
<evidence type="ECO:0000313" key="9">
    <source>
        <dbReference type="Proteomes" id="UP001225378"/>
    </source>
</evidence>
<organism evidence="8 9">
    <name type="scientific">Methylomarinum roseum</name>
    <dbReference type="NCBI Taxonomy" id="3067653"/>
    <lineage>
        <taxon>Bacteria</taxon>
        <taxon>Pseudomonadati</taxon>
        <taxon>Pseudomonadota</taxon>
        <taxon>Gammaproteobacteria</taxon>
        <taxon>Methylococcales</taxon>
        <taxon>Methylococcaceae</taxon>
        <taxon>Methylomarinum</taxon>
    </lineage>
</organism>
<keyword evidence="3 6" id="KW-0547">Nucleotide-binding</keyword>
<dbReference type="InterPro" id="IPR003395">
    <property type="entry name" value="RecF/RecN/SMC_N"/>
</dbReference>
<dbReference type="InterPro" id="IPR042174">
    <property type="entry name" value="RecF_2"/>
</dbReference>
<evidence type="ECO:0000259" key="7">
    <source>
        <dbReference type="Pfam" id="PF02463"/>
    </source>
</evidence>
<dbReference type="AlphaFoldDB" id="A0AAU7NW40"/>
<dbReference type="GO" id="GO:0005737">
    <property type="term" value="C:cytoplasm"/>
    <property type="evidence" value="ECO:0007669"/>
    <property type="project" value="UniProtKB-SubCell"/>
</dbReference>
<dbReference type="EMBL" id="CP157743">
    <property type="protein sequence ID" value="XBS21214.1"/>
    <property type="molecule type" value="Genomic_DNA"/>
</dbReference>
<dbReference type="Gene3D" id="3.40.50.300">
    <property type="entry name" value="P-loop containing nucleotide triphosphate hydrolases"/>
    <property type="match status" value="1"/>
</dbReference>
<dbReference type="GO" id="GO:0003697">
    <property type="term" value="F:single-stranded DNA binding"/>
    <property type="evidence" value="ECO:0007669"/>
    <property type="project" value="UniProtKB-UniRule"/>
</dbReference>
<dbReference type="GO" id="GO:0006260">
    <property type="term" value="P:DNA replication"/>
    <property type="evidence" value="ECO:0007669"/>
    <property type="project" value="UniProtKB-UniRule"/>
</dbReference>
<dbReference type="PANTHER" id="PTHR32182">
    <property type="entry name" value="DNA REPLICATION AND REPAIR PROTEIN RECF"/>
    <property type="match status" value="1"/>
</dbReference>
<dbReference type="HAMAP" id="MF_00365">
    <property type="entry name" value="RecF"/>
    <property type="match status" value="1"/>
</dbReference>
<proteinExistence type="inferred from homology"/>
<evidence type="ECO:0000256" key="5">
    <source>
        <dbReference type="ARBA" id="ARBA00023125"/>
    </source>
</evidence>
<dbReference type="KEGG" id="mech:Q9L42_003580"/>
<keyword evidence="5 6" id="KW-0238">DNA-binding</keyword>
<feature type="binding site" evidence="6">
    <location>
        <begin position="30"/>
        <end position="37"/>
    </location>
    <ligand>
        <name>ATP</name>
        <dbReference type="ChEBI" id="CHEBI:30616"/>
    </ligand>
</feature>
<sequence length="357" mass="41386">MTLLKLDILSVRNIHRATLLPSPSVNFIIGPNASGKSSLLEAIFILGRARSFRAAQIRQAIEFDQTDLIVSAQVRQQNEQLSQLGIQINQQKYDIHINRETKSKSDLAYFLPLQLIHPKSYRLLDAGPQVRREFIDWGSFNDQPNFLPAWRNFKKVLQQRNSLLKRGLAKEVHVWNLELVKYGVLVNEYRENYIRRLQPVFLDVCRYFLADVDLELNYFCGWDREQDLLQVLDRDHDKDMRYGYTHSGPHRADFKLLFHGRNARDYVSRGQLKLLVLGLKLAQVELLHLHSGRPVYILIDDLSAELDTVNRTKLVKYLADLNCQVFMSSTELADFGEINDIENYKVFHVEHGAIASP</sequence>
<evidence type="ECO:0000256" key="4">
    <source>
        <dbReference type="ARBA" id="ARBA00022840"/>
    </source>
</evidence>
<evidence type="ECO:0000256" key="2">
    <source>
        <dbReference type="ARBA" id="ARBA00022705"/>
    </source>
</evidence>